<dbReference type="AlphaFoldDB" id="A0A496PHR5"/>
<accession>A0A496PHR5</accession>
<dbReference type="InterPro" id="IPR042070">
    <property type="entry name" value="PucR_C-HTH_sf"/>
</dbReference>
<feature type="domain" description="PucR C-terminal helix-turn-helix" evidence="1">
    <location>
        <begin position="31"/>
        <end position="89"/>
    </location>
</feature>
<name>A0A496PHR5_9MICC</name>
<dbReference type="EMBL" id="QQXL01000006">
    <property type="protein sequence ID" value="RKW70036.1"/>
    <property type="molecule type" value="Genomic_DNA"/>
</dbReference>
<evidence type="ECO:0000259" key="1">
    <source>
        <dbReference type="Pfam" id="PF13556"/>
    </source>
</evidence>
<evidence type="ECO:0000313" key="3">
    <source>
        <dbReference type="Proteomes" id="UP000273119"/>
    </source>
</evidence>
<protein>
    <submittedName>
        <fullName evidence="2">PucR family transcriptional regulator</fullName>
    </submittedName>
</protein>
<sequence length="94" mass="10374">MGSVTDPHARTAARAMLQPLREHDARHGTSLLPTLAAWLRLDGNHEATARELGVHRHTIRARLRTAEHVGGYRLDGFAARAELWAALRLAQPPS</sequence>
<dbReference type="PANTHER" id="PTHR33744">
    <property type="entry name" value="CARBOHYDRATE DIACID REGULATOR"/>
    <property type="match status" value="1"/>
</dbReference>
<gene>
    <name evidence="2" type="ORF">DWQ67_10880</name>
</gene>
<proteinExistence type="predicted"/>
<comment type="caution">
    <text evidence="2">The sequence shown here is derived from an EMBL/GenBank/DDBJ whole genome shotgun (WGS) entry which is preliminary data.</text>
</comment>
<reference evidence="2 3" key="1">
    <citation type="submission" date="2018-07" db="EMBL/GenBank/DDBJ databases">
        <title>Arthrobacter sp. nov., isolated from raw cow's milk with high bacterial count.</title>
        <authorList>
            <person name="Hahne J."/>
            <person name="Isele D."/>
            <person name="Lipski A."/>
        </authorList>
    </citation>
    <scope>NUCLEOTIDE SEQUENCE [LARGE SCALE GENOMIC DNA]</scope>
    <source>
        <strain evidence="2 3">JZ R-183</strain>
    </source>
</reference>
<keyword evidence="3" id="KW-1185">Reference proteome</keyword>
<dbReference type="Proteomes" id="UP000273119">
    <property type="component" value="Unassembled WGS sequence"/>
</dbReference>
<dbReference type="InterPro" id="IPR051448">
    <property type="entry name" value="CdaR-like_regulators"/>
</dbReference>
<dbReference type="InterPro" id="IPR025736">
    <property type="entry name" value="PucR_C-HTH_dom"/>
</dbReference>
<dbReference type="Gene3D" id="1.10.10.2840">
    <property type="entry name" value="PucR C-terminal helix-turn-helix domain"/>
    <property type="match status" value="1"/>
</dbReference>
<organism evidence="2 3">
    <name type="scientific">Galactobacter caseinivorans</name>
    <dbReference type="NCBI Taxonomy" id="2676123"/>
    <lineage>
        <taxon>Bacteria</taxon>
        <taxon>Bacillati</taxon>
        <taxon>Actinomycetota</taxon>
        <taxon>Actinomycetes</taxon>
        <taxon>Micrococcales</taxon>
        <taxon>Micrococcaceae</taxon>
        <taxon>Galactobacter</taxon>
    </lineage>
</organism>
<evidence type="ECO:0000313" key="2">
    <source>
        <dbReference type="EMBL" id="RKW70036.1"/>
    </source>
</evidence>
<dbReference type="PANTHER" id="PTHR33744:SF1">
    <property type="entry name" value="DNA-BINDING TRANSCRIPTIONAL ACTIVATOR ADER"/>
    <property type="match status" value="1"/>
</dbReference>
<dbReference type="Pfam" id="PF13556">
    <property type="entry name" value="HTH_30"/>
    <property type="match status" value="1"/>
</dbReference>